<evidence type="ECO:0000313" key="1">
    <source>
        <dbReference type="EMBL" id="KKN95708.1"/>
    </source>
</evidence>
<name>A0A0F9XTT3_9ZZZZ</name>
<gene>
    <name evidence="1" type="ORF">LCGC14_0175770</name>
</gene>
<dbReference type="AlphaFoldDB" id="A0A0F9XTT3"/>
<organism evidence="1">
    <name type="scientific">marine sediment metagenome</name>
    <dbReference type="NCBI Taxonomy" id="412755"/>
    <lineage>
        <taxon>unclassified sequences</taxon>
        <taxon>metagenomes</taxon>
        <taxon>ecological metagenomes</taxon>
    </lineage>
</organism>
<protein>
    <submittedName>
        <fullName evidence="1">Uncharacterized protein</fullName>
    </submittedName>
</protein>
<comment type="caution">
    <text evidence="1">The sequence shown here is derived from an EMBL/GenBank/DDBJ whole genome shotgun (WGS) entry which is preliminary data.</text>
</comment>
<accession>A0A0F9XTT3</accession>
<dbReference type="EMBL" id="LAZR01000069">
    <property type="protein sequence ID" value="KKN95708.1"/>
    <property type="molecule type" value="Genomic_DNA"/>
</dbReference>
<proteinExistence type="predicted"/>
<sequence length="67" mass="7995">MDENKNPPEPKWLKFKLHPKWHIREAGYRCSQCNAYNGPDHEAFSVDKHDTDRLGYICRKCYDLLSK</sequence>
<reference evidence="1" key="1">
    <citation type="journal article" date="2015" name="Nature">
        <title>Complex archaea that bridge the gap between prokaryotes and eukaryotes.</title>
        <authorList>
            <person name="Spang A."/>
            <person name="Saw J.H."/>
            <person name="Jorgensen S.L."/>
            <person name="Zaremba-Niedzwiedzka K."/>
            <person name="Martijn J."/>
            <person name="Lind A.E."/>
            <person name="van Eijk R."/>
            <person name="Schleper C."/>
            <person name="Guy L."/>
            <person name="Ettema T.J."/>
        </authorList>
    </citation>
    <scope>NUCLEOTIDE SEQUENCE</scope>
</reference>